<feature type="compositionally biased region" description="Low complexity" evidence="1">
    <location>
        <begin position="123"/>
        <end position="149"/>
    </location>
</feature>
<organism evidence="3 4">
    <name type="scientific">Clostridium tanneri</name>
    <dbReference type="NCBI Taxonomy" id="3037988"/>
    <lineage>
        <taxon>Bacteria</taxon>
        <taxon>Bacillati</taxon>
        <taxon>Bacillota</taxon>
        <taxon>Clostridia</taxon>
        <taxon>Eubacteriales</taxon>
        <taxon>Clostridiaceae</taxon>
        <taxon>Clostridium</taxon>
    </lineage>
</organism>
<sequence>MKKVASLVAAALVTCSLSACGNRNTAYRNNNVNQPVRNAAQDIRNAGQNVGQNVRNDVTNRNTANAPNVSTAGYKDGVYLGEGNKDSRGTDAAIVTVSGGRITDVVLKTLDPQGRDVAHYNLTPGTTVGTTTGNNANGTVGNNNAAGPTPGVNNRATGNTGSAMGGTGTTGGTMGNNANGVTGGAIGGPTGGVMGGTNTSISGRNADVAPNGNAYKGGHTGTATGPDATATSLTTLDRAKIDLAAAIVRNQTANVNISSSHPATVDNWKLAVSRALESAKR</sequence>
<keyword evidence="4" id="KW-1185">Reference proteome</keyword>
<reference evidence="3 4" key="1">
    <citation type="submission" date="2023-04" db="EMBL/GenBank/DDBJ databases">
        <title>Clostridium tannerae sp. nov., isolated from the fecal material of an alpaca.</title>
        <authorList>
            <person name="Miller S."/>
            <person name="Hendry M."/>
            <person name="King J."/>
            <person name="Sankaranarayanan K."/>
            <person name="Lawson P.A."/>
        </authorList>
    </citation>
    <scope>NUCLEOTIDE SEQUENCE [LARGE SCALE GENOMIC DNA]</scope>
    <source>
        <strain evidence="3 4">A1-XYC3</strain>
    </source>
</reference>
<accession>A0ABU4JRT2</accession>
<feature type="compositionally biased region" description="Gly residues" evidence="1">
    <location>
        <begin position="163"/>
        <end position="174"/>
    </location>
</feature>
<feature type="signal peptide" evidence="2">
    <location>
        <begin position="1"/>
        <end position="21"/>
    </location>
</feature>
<dbReference type="RefSeq" id="WP_318797495.1">
    <property type="nucleotide sequence ID" value="NZ_JARUJP010000006.1"/>
</dbReference>
<evidence type="ECO:0000313" key="4">
    <source>
        <dbReference type="Proteomes" id="UP001281656"/>
    </source>
</evidence>
<dbReference type="Proteomes" id="UP001281656">
    <property type="component" value="Unassembled WGS sequence"/>
</dbReference>
<feature type="region of interest" description="Disordered" evidence="1">
    <location>
        <begin position="121"/>
        <end position="182"/>
    </location>
</feature>
<evidence type="ECO:0008006" key="5">
    <source>
        <dbReference type="Google" id="ProtNLM"/>
    </source>
</evidence>
<comment type="caution">
    <text evidence="3">The sequence shown here is derived from an EMBL/GenBank/DDBJ whole genome shotgun (WGS) entry which is preliminary data.</text>
</comment>
<proteinExistence type="predicted"/>
<feature type="region of interest" description="Disordered" evidence="1">
    <location>
        <begin position="195"/>
        <end position="229"/>
    </location>
</feature>
<gene>
    <name evidence="3" type="ORF">P8V03_06810</name>
</gene>
<feature type="chain" id="PRO_5046275184" description="Lipoprotein" evidence="2">
    <location>
        <begin position="22"/>
        <end position="281"/>
    </location>
</feature>
<dbReference type="PROSITE" id="PS51257">
    <property type="entry name" value="PROKAR_LIPOPROTEIN"/>
    <property type="match status" value="1"/>
</dbReference>
<protein>
    <recommendedName>
        <fullName evidence="5">Lipoprotein</fullName>
    </recommendedName>
</protein>
<evidence type="ECO:0000256" key="2">
    <source>
        <dbReference type="SAM" id="SignalP"/>
    </source>
</evidence>
<dbReference type="EMBL" id="JARUJP010000006">
    <property type="protein sequence ID" value="MDW8800863.1"/>
    <property type="molecule type" value="Genomic_DNA"/>
</dbReference>
<evidence type="ECO:0000256" key="1">
    <source>
        <dbReference type="SAM" id="MobiDB-lite"/>
    </source>
</evidence>
<evidence type="ECO:0000313" key="3">
    <source>
        <dbReference type="EMBL" id="MDW8800863.1"/>
    </source>
</evidence>
<keyword evidence="2" id="KW-0732">Signal</keyword>
<name>A0ABU4JRT2_9CLOT</name>